<dbReference type="Pfam" id="PF07739">
    <property type="entry name" value="TipAS"/>
    <property type="match status" value="1"/>
</dbReference>
<comment type="caution">
    <text evidence="2">The sequence shown here is derived from an EMBL/GenBank/DDBJ whole genome shotgun (WGS) entry which is preliminary data.</text>
</comment>
<reference evidence="2 3" key="1">
    <citation type="submission" date="2019-03" db="EMBL/GenBank/DDBJ databases">
        <title>Genomics of glacier-inhabiting Cryobacterium strains.</title>
        <authorList>
            <person name="Liu Q."/>
            <person name="Xin Y.-H."/>
        </authorList>
    </citation>
    <scope>NUCLEOTIDE SEQUENCE [LARGE SCALE GENOMIC DNA]</scope>
    <source>
        <strain evidence="2 3">TMT1-23-1</strain>
    </source>
</reference>
<evidence type="ECO:0000259" key="1">
    <source>
        <dbReference type="Pfam" id="PF07739"/>
    </source>
</evidence>
<dbReference type="InterPro" id="IPR036244">
    <property type="entry name" value="TipA-like_antibiotic-bd"/>
</dbReference>
<dbReference type="RefSeq" id="WP_134433140.1">
    <property type="nucleotide sequence ID" value="NZ_SOGQ01000089.1"/>
</dbReference>
<feature type="domain" description="TipAS antibiotic-recognition" evidence="1">
    <location>
        <begin position="23"/>
        <end position="122"/>
    </location>
</feature>
<protein>
    <submittedName>
        <fullName evidence="2">Transcriptional regulator</fullName>
    </submittedName>
</protein>
<gene>
    <name evidence="2" type="ORF">E3T28_15950</name>
</gene>
<proteinExistence type="predicted"/>
<dbReference type="Proteomes" id="UP000297853">
    <property type="component" value="Unassembled WGS sequence"/>
</dbReference>
<dbReference type="Gene3D" id="1.10.490.50">
    <property type="entry name" value="Antibiotic binding domain of TipA-like multidrug resistance regulators"/>
    <property type="match status" value="1"/>
</dbReference>
<dbReference type="SUPFAM" id="SSF89082">
    <property type="entry name" value="Antibiotic binding domain of TipA-like multidrug resistance regulators"/>
    <property type="match status" value="1"/>
</dbReference>
<sequence>MPKIDDLPSAYLQSCRDALTEEQAVSLAATNGWAHVDRDQVHADWDEIYRDLSRNLEERSPDDEDTQELIHRHYRVACRFYTPSPKAYIGMALFYRDNEDMRAFHNGYHEYMVEFLVNAITSFARHRL</sequence>
<dbReference type="InterPro" id="IPR012925">
    <property type="entry name" value="TipAS_dom"/>
</dbReference>
<evidence type="ECO:0000313" key="3">
    <source>
        <dbReference type="Proteomes" id="UP000297853"/>
    </source>
</evidence>
<evidence type="ECO:0000313" key="2">
    <source>
        <dbReference type="EMBL" id="TFC94025.1"/>
    </source>
</evidence>
<accession>A0ABY2IW17</accession>
<name>A0ABY2IW17_9MICO</name>
<organism evidence="2 3">
    <name type="scientific">Cryobacterium sinapicolor</name>
    <dbReference type="NCBI Taxonomy" id="1259236"/>
    <lineage>
        <taxon>Bacteria</taxon>
        <taxon>Bacillati</taxon>
        <taxon>Actinomycetota</taxon>
        <taxon>Actinomycetes</taxon>
        <taxon>Micrococcales</taxon>
        <taxon>Microbacteriaceae</taxon>
        <taxon>Cryobacterium</taxon>
    </lineage>
</organism>
<dbReference type="EMBL" id="SOGQ01000089">
    <property type="protein sequence ID" value="TFC94025.1"/>
    <property type="molecule type" value="Genomic_DNA"/>
</dbReference>
<keyword evidence="3" id="KW-1185">Reference proteome</keyword>